<evidence type="ECO:0000259" key="2">
    <source>
        <dbReference type="Pfam" id="PF05970"/>
    </source>
</evidence>
<proteinExistence type="inferred from homology"/>
<keyword evidence="1" id="KW-0067">ATP-binding</keyword>
<reference evidence="3" key="1">
    <citation type="journal article" date="2022" name="Int. J. Mol. Sci.">
        <title>Draft Genome of Tanacetum Coccineum: Genomic Comparison of Closely Related Tanacetum-Family Plants.</title>
        <authorList>
            <person name="Yamashiro T."/>
            <person name="Shiraishi A."/>
            <person name="Nakayama K."/>
            <person name="Satake H."/>
        </authorList>
    </citation>
    <scope>NUCLEOTIDE SEQUENCE</scope>
</reference>
<keyword evidence="1" id="KW-0347">Helicase</keyword>
<organism evidence="3 4">
    <name type="scientific">Tanacetum coccineum</name>
    <dbReference type="NCBI Taxonomy" id="301880"/>
    <lineage>
        <taxon>Eukaryota</taxon>
        <taxon>Viridiplantae</taxon>
        <taxon>Streptophyta</taxon>
        <taxon>Embryophyta</taxon>
        <taxon>Tracheophyta</taxon>
        <taxon>Spermatophyta</taxon>
        <taxon>Magnoliopsida</taxon>
        <taxon>eudicotyledons</taxon>
        <taxon>Gunneridae</taxon>
        <taxon>Pentapetalae</taxon>
        <taxon>asterids</taxon>
        <taxon>campanulids</taxon>
        <taxon>Asterales</taxon>
        <taxon>Asteraceae</taxon>
        <taxon>Asteroideae</taxon>
        <taxon>Anthemideae</taxon>
        <taxon>Anthemidinae</taxon>
        <taxon>Tanacetum</taxon>
    </lineage>
</organism>
<keyword evidence="1" id="KW-0547">Nucleotide-binding</keyword>
<dbReference type="EMBL" id="BQNB010017409">
    <property type="protein sequence ID" value="GJT62833.1"/>
    <property type="molecule type" value="Genomic_DNA"/>
</dbReference>
<dbReference type="Gene3D" id="3.40.50.300">
    <property type="entry name" value="P-loop containing nucleotide triphosphate hydrolases"/>
    <property type="match status" value="1"/>
</dbReference>
<comment type="caution">
    <text evidence="3">The sequence shown here is derived from an EMBL/GenBank/DDBJ whole genome shotgun (WGS) entry which is preliminary data.</text>
</comment>
<dbReference type="Pfam" id="PF05970">
    <property type="entry name" value="PIF1"/>
    <property type="match status" value="1"/>
</dbReference>
<name>A0ABQ5FHR6_9ASTR</name>
<keyword evidence="1" id="KW-0227">DNA damage</keyword>
<comment type="catalytic activity">
    <reaction evidence="1">
        <text>ATP + H2O = ADP + phosphate + H(+)</text>
        <dbReference type="Rhea" id="RHEA:13065"/>
        <dbReference type="ChEBI" id="CHEBI:15377"/>
        <dbReference type="ChEBI" id="CHEBI:15378"/>
        <dbReference type="ChEBI" id="CHEBI:30616"/>
        <dbReference type="ChEBI" id="CHEBI:43474"/>
        <dbReference type="ChEBI" id="CHEBI:456216"/>
        <dbReference type="EC" id="5.6.2.3"/>
    </reaction>
</comment>
<dbReference type="InterPro" id="IPR010285">
    <property type="entry name" value="DNA_helicase_pif1-like_DEAD"/>
</dbReference>
<keyword evidence="1" id="KW-0233">DNA recombination</keyword>
<feature type="domain" description="DNA helicase Pif1-like DEAD-box helicase" evidence="2">
    <location>
        <begin position="58"/>
        <end position="200"/>
    </location>
</feature>
<reference evidence="3" key="2">
    <citation type="submission" date="2022-01" db="EMBL/GenBank/DDBJ databases">
        <authorList>
            <person name="Yamashiro T."/>
            <person name="Shiraishi A."/>
            <person name="Satake H."/>
            <person name="Nakayama K."/>
        </authorList>
    </citation>
    <scope>NUCLEOTIDE SEQUENCE</scope>
</reference>
<keyword evidence="1" id="KW-0378">Hydrolase</keyword>
<evidence type="ECO:0000256" key="1">
    <source>
        <dbReference type="RuleBase" id="RU363044"/>
    </source>
</evidence>
<accession>A0ABQ5FHR6</accession>
<keyword evidence="1" id="KW-0234">DNA repair</keyword>
<protein>
    <recommendedName>
        <fullName evidence="1">ATP-dependent DNA helicase</fullName>
        <ecNumber evidence="1">5.6.2.3</ecNumber>
    </recommendedName>
</protein>
<dbReference type="EC" id="5.6.2.3" evidence="1"/>
<sequence length="349" mass="39683">MVLKAIKRFLQSMGKDLDDFDLPKLNIDASLESRVVWKLQEEYSIVVEEEHLVAFDSLNSDHRDAYDEILRHVDNDISGMFFIDGPGGTRKMFLYKAFLAKVRSRGLIALVTTSSGAAANNMPGGRTAHSRFKIPINLENNSLCNIKKQSRTAKLLRATKLIIWDEALIAKRQAVEALDRSMQDITGMRLPFGGKIMGLGDPWFSDFLLRVGNEDEEVVDKNYIRIPDEMTIPYNDMARSKEELINAIFPSFQVFLPRIPLSPSESDMFPFKLKRKQFLVRLSFAMTINKAQGQTILNVGAYLLELIFSHGQLYIAFSRGISRHTTKVFVNPTKKFNVDGVYTSNVVYR</sequence>
<dbReference type="InterPro" id="IPR027417">
    <property type="entry name" value="P-loop_NTPase"/>
</dbReference>
<dbReference type="PANTHER" id="PTHR10492">
    <property type="match status" value="1"/>
</dbReference>
<evidence type="ECO:0000313" key="3">
    <source>
        <dbReference type="EMBL" id="GJT62833.1"/>
    </source>
</evidence>
<comment type="cofactor">
    <cofactor evidence="1">
        <name>Mg(2+)</name>
        <dbReference type="ChEBI" id="CHEBI:18420"/>
    </cofactor>
</comment>
<gene>
    <name evidence="3" type="ORF">Tco_1006366</name>
</gene>
<keyword evidence="4" id="KW-1185">Reference proteome</keyword>
<comment type="similarity">
    <text evidence="1">Belongs to the helicase family.</text>
</comment>
<dbReference type="SUPFAM" id="SSF52540">
    <property type="entry name" value="P-loop containing nucleoside triphosphate hydrolases"/>
    <property type="match status" value="2"/>
</dbReference>
<dbReference type="Proteomes" id="UP001151760">
    <property type="component" value="Unassembled WGS sequence"/>
</dbReference>
<dbReference type="PANTHER" id="PTHR10492:SF94">
    <property type="entry name" value="ATP-DEPENDENT DNA HELICASE"/>
    <property type="match status" value="1"/>
</dbReference>
<evidence type="ECO:0000313" key="4">
    <source>
        <dbReference type="Proteomes" id="UP001151760"/>
    </source>
</evidence>